<dbReference type="GO" id="GO:0009097">
    <property type="term" value="P:isoleucine biosynthetic process"/>
    <property type="evidence" value="ECO:0007669"/>
    <property type="project" value="UniProtKB-UniPathway"/>
</dbReference>
<evidence type="ECO:0000256" key="2">
    <source>
        <dbReference type="ARBA" id="ARBA00003109"/>
    </source>
</evidence>
<evidence type="ECO:0000313" key="21">
    <source>
        <dbReference type="Proteomes" id="UP000234456"/>
    </source>
</evidence>
<dbReference type="GO" id="GO:0009098">
    <property type="term" value="P:L-leucine biosynthetic process"/>
    <property type="evidence" value="ECO:0007669"/>
    <property type="project" value="UniProtKB-UniPathway"/>
</dbReference>
<dbReference type="EC" id="2.6.1.42" evidence="18"/>
<reference evidence="20 21" key="1">
    <citation type="submission" date="2017-12" db="EMBL/GenBank/DDBJ databases">
        <title>Draft genome sequence of Ralstonia pickettii 52.</title>
        <authorList>
            <person name="Zheng B."/>
        </authorList>
    </citation>
    <scope>NUCLEOTIDE SEQUENCE [LARGE SCALE GENOMIC DNA]</scope>
    <source>
        <strain evidence="20 21">52</strain>
    </source>
</reference>
<dbReference type="CDD" id="cd01557">
    <property type="entry name" value="BCAT_beta_family"/>
    <property type="match status" value="1"/>
</dbReference>
<evidence type="ECO:0000256" key="15">
    <source>
        <dbReference type="PIRSR" id="PIRSR006468-1"/>
    </source>
</evidence>
<dbReference type="NCBIfam" id="NF009897">
    <property type="entry name" value="PRK13357.1"/>
    <property type="match status" value="1"/>
</dbReference>
<evidence type="ECO:0000256" key="14">
    <source>
        <dbReference type="ARBA" id="ARBA00049229"/>
    </source>
</evidence>
<dbReference type="InterPro" id="IPR036038">
    <property type="entry name" value="Aminotransferase-like"/>
</dbReference>
<evidence type="ECO:0000256" key="8">
    <source>
        <dbReference type="ARBA" id="ARBA00022605"/>
    </source>
</evidence>
<comment type="pathway">
    <text evidence="4 19">Amino-acid biosynthesis; L-valine biosynthesis; L-valine from pyruvate: step 4/4.</text>
</comment>
<dbReference type="Proteomes" id="UP000234456">
    <property type="component" value="Unassembled WGS sequence"/>
</dbReference>
<evidence type="ECO:0000256" key="17">
    <source>
        <dbReference type="RuleBase" id="RU004516"/>
    </source>
</evidence>
<dbReference type="GO" id="GO:0052655">
    <property type="term" value="F:L-valine-2-oxoglutarate transaminase activity"/>
    <property type="evidence" value="ECO:0007669"/>
    <property type="project" value="RHEA"/>
</dbReference>
<dbReference type="Pfam" id="PF01063">
    <property type="entry name" value="Aminotran_4"/>
    <property type="match status" value="1"/>
</dbReference>
<evidence type="ECO:0000256" key="10">
    <source>
        <dbReference type="ARBA" id="ARBA00022898"/>
    </source>
</evidence>
<accession>A0A2N4TTJ0</accession>
<keyword evidence="7 18" id="KW-0032">Aminotransferase</keyword>
<evidence type="ECO:0000256" key="7">
    <source>
        <dbReference type="ARBA" id="ARBA00022576"/>
    </source>
</evidence>
<dbReference type="AlphaFoldDB" id="A0A2N4TTJ0"/>
<comment type="pathway">
    <text evidence="5 19">Amino-acid biosynthesis; L-leucine biosynthesis; L-leucine from 3-methyl-2-oxobutanoate: step 4/4.</text>
</comment>
<dbReference type="UniPathway" id="UPA00049">
    <property type="reaction ID" value="UER00062"/>
</dbReference>
<dbReference type="GO" id="GO:0052654">
    <property type="term" value="F:L-leucine-2-oxoglutarate transaminase activity"/>
    <property type="evidence" value="ECO:0007669"/>
    <property type="project" value="RHEA"/>
</dbReference>
<keyword evidence="10 17" id="KW-0663">Pyridoxal phosphate</keyword>
<comment type="similarity">
    <text evidence="6 16">Belongs to the class-IV pyridoxal-phosphate-dependent aminotransferase family.</text>
</comment>
<comment type="pathway">
    <text evidence="3 19">Amino-acid biosynthesis; L-isoleucine biosynthesis; L-isoleucine from 2-oxobutanoate: step 4/4.</text>
</comment>
<dbReference type="PROSITE" id="PS00770">
    <property type="entry name" value="AA_TRANSFER_CLASS_4"/>
    <property type="match status" value="1"/>
</dbReference>
<keyword evidence="9 18" id="KW-0808">Transferase</keyword>
<dbReference type="InterPro" id="IPR043132">
    <property type="entry name" value="BCAT-like_C"/>
</dbReference>
<dbReference type="PANTHER" id="PTHR11825">
    <property type="entry name" value="SUBGROUP IIII AMINOTRANSFERASE"/>
    <property type="match status" value="1"/>
</dbReference>
<gene>
    <name evidence="20" type="ORF">C0Q88_14105</name>
</gene>
<evidence type="ECO:0000256" key="13">
    <source>
        <dbReference type="ARBA" id="ARBA00048798"/>
    </source>
</evidence>
<comment type="catalytic activity">
    <reaction evidence="14 18">
        <text>L-leucine + 2-oxoglutarate = 4-methyl-2-oxopentanoate + L-glutamate</text>
        <dbReference type="Rhea" id="RHEA:18321"/>
        <dbReference type="ChEBI" id="CHEBI:16810"/>
        <dbReference type="ChEBI" id="CHEBI:17865"/>
        <dbReference type="ChEBI" id="CHEBI:29985"/>
        <dbReference type="ChEBI" id="CHEBI:57427"/>
        <dbReference type="EC" id="2.6.1.42"/>
    </reaction>
</comment>
<dbReference type="Gene3D" id="3.20.10.10">
    <property type="entry name" value="D-amino Acid Aminotransferase, subunit A, domain 2"/>
    <property type="match status" value="1"/>
</dbReference>
<proteinExistence type="inferred from homology"/>
<evidence type="ECO:0000256" key="16">
    <source>
        <dbReference type="RuleBase" id="RU004106"/>
    </source>
</evidence>
<evidence type="ECO:0000256" key="6">
    <source>
        <dbReference type="ARBA" id="ARBA00009320"/>
    </source>
</evidence>
<evidence type="ECO:0000256" key="3">
    <source>
        <dbReference type="ARBA" id="ARBA00004824"/>
    </source>
</evidence>
<dbReference type="EMBL" id="PKQE01000002">
    <property type="protein sequence ID" value="PLC43038.1"/>
    <property type="molecule type" value="Genomic_DNA"/>
</dbReference>
<evidence type="ECO:0000256" key="12">
    <source>
        <dbReference type="ARBA" id="ARBA00048212"/>
    </source>
</evidence>
<name>A0A2N4TTJ0_RALPI</name>
<organism evidence="20 21">
    <name type="scientific">Ralstonia pickettii</name>
    <name type="common">Burkholderia pickettii</name>
    <dbReference type="NCBI Taxonomy" id="329"/>
    <lineage>
        <taxon>Bacteria</taxon>
        <taxon>Pseudomonadati</taxon>
        <taxon>Pseudomonadota</taxon>
        <taxon>Betaproteobacteria</taxon>
        <taxon>Burkholderiales</taxon>
        <taxon>Burkholderiaceae</taxon>
        <taxon>Ralstonia</taxon>
    </lineage>
</organism>
<comment type="function">
    <text evidence="2">Acts on leucine, isoleucine and valine.</text>
</comment>
<comment type="catalytic activity">
    <reaction evidence="12 18">
        <text>L-valine + 2-oxoglutarate = 3-methyl-2-oxobutanoate + L-glutamate</text>
        <dbReference type="Rhea" id="RHEA:24813"/>
        <dbReference type="ChEBI" id="CHEBI:11851"/>
        <dbReference type="ChEBI" id="CHEBI:16810"/>
        <dbReference type="ChEBI" id="CHEBI:29985"/>
        <dbReference type="ChEBI" id="CHEBI:57762"/>
        <dbReference type="EC" id="2.6.1.42"/>
    </reaction>
</comment>
<evidence type="ECO:0000256" key="5">
    <source>
        <dbReference type="ARBA" id="ARBA00005072"/>
    </source>
</evidence>
<sequence length="366" mass="39709">MNNVVESAISIEKRPNPVPAEERARLLENPAFGRVFTDHMATIRYTEGKGWHDAKIGAHGPIQCDPSTLVLHYAQEIFEGMKAYRLPDGGGALFRPEANARRFQNSAKRLAMPALPEDLFLQAVRELVKLDRDWIPSGQGSALYLRPFMIATEVVLGVKPSAEYLFCVIACPVGAYFKGDASSGVTIWVSDNYTRAAPGGTGDAKCGGNYAASLVAQAEATREGCDQVVFLDAVERKWIEELGGMNVFFVFDDGSLQTPPLTGTILPGITRDSLITLARGMGLTVREEPYSIDQWQADAQSGRLREAFACGTAAVVTPIGKVKGHKHNFTIGDGKAGELTSKLKAALVDLQNGRASDPHGWLDRLF</sequence>
<dbReference type="InterPro" id="IPR001544">
    <property type="entry name" value="Aminotrans_IV"/>
</dbReference>
<comment type="catalytic activity">
    <reaction evidence="13 18">
        <text>L-isoleucine + 2-oxoglutarate = (S)-3-methyl-2-oxopentanoate + L-glutamate</text>
        <dbReference type="Rhea" id="RHEA:24801"/>
        <dbReference type="ChEBI" id="CHEBI:16810"/>
        <dbReference type="ChEBI" id="CHEBI:29985"/>
        <dbReference type="ChEBI" id="CHEBI:35146"/>
        <dbReference type="ChEBI" id="CHEBI:58045"/>
        <dbReference type="EC" id="2.6.1.42"/>
    </reaction>
</comment>
<dbReference type="OrthoDB" id="9804984at2"/>
<comment type="cofactor">
    <cofactor evidence="1 17">
        <name>pyridoxal 5'-phosphate</name>
        <dbReference type="ChEBI" id="CHEBI:597326"/>
    </cofactor>
</comment>
<dbReference type="PIRSF" id="PIRSF006468">
    <property type="entry name" value="BCAT1"/>
    <property type="match status" value="1"/>
</dbReference>
<dbReference type="NCBIfam" id="TIGR01123">
    <property type="entry name" value="ilvE_II"/>
    <property type="match status" value="1"/>
</dbReference>
<dbReference type="UniPathway" id="UPA00047">
    <property type="reaction ID" value="UER00058"/>
</dbReference>
<dbReference type="Gene3D" id="3.30.470.10">
    <property type="match status" value="1"/>
</dbReference>
<evidence type="ECO:0000256" key="19">
    <source>
        <dbReference type="RuleBase" id="RU004519"/>
    </source>
</evidence>
<dbReference type="InterPro" id="IPR005786">
    <property type="entry name" value="B_amino_transII"/>
</dbReference>
<evidence type="ECO:0000313" key="20">
    <source>
        <dbReference type="EMBL" id="PLC43038.1"/>
    </source>
</evidence>
<evidence type="ECO:0000256" key="18">
    <source>
        <dbReference type="RuleBase" id="RU004517"/>
    </source>
</evidence>
<dbReference type="InterPro" id="IPR043131">
    <property type="entry name" value="BCAT-like_N"/>
</dbReference>
<dbReference type="GO" id="GO:0052656">
    <property type="term" value="F:L-isoleucine-2-oxoglutarate transaminase activity"/>
    <property type="evidence" value="ECO:0007669"/>
    <property type="project" value="RHEA"/>
</dbReference>
<dbReference type="PANTHER" id="PTHR11825:SF44">
    <property type="entry name" value="BRANCHED-CHAIN-AMINO-ACID AMINOTRANSFERASE"/>
    <property type="match status" value="1"/>
</dbReference>
<dbReference type="GO" id="GO:0009099">
    <property type="term" value="P:L-valine biosynthetic process"/>
    <property type="evidence" value="ECO:0007669"/>
    <property type="project" value="UniProtKB-UniPathway"/>
</dbReference>
<dbReference type="InterPro" id="IPR033939">
    <property type="entry name" value="BCAT_family"/>
</dbReference>
<keyword evidence="11 18" id="KW-0100">Branched-chain amino acid biosynthesis</keyword>
<dbReference type="InterPro" id="IPR018300">
    <property type="entry name" value="Aminotrans_IV_CS"/>
</dbReference>
<protein>
    <recommendedName>
        <fullName evidence="18">Branched-chain-amino-acid aminotransferase</fullName>
        <ecNumber evidence="18">2.6.1.42</ecNumber>
    </recommendedName>
</protein>
<dbReference type="SUPFAM" id="SSF56752">
    <property type="entry name" value="D-aminoacid aminotransferase-like PLP-dependent enzymes"/>
    <property type="match status" value="1"/>
</dbReference>
<evidence type="ECO:0000256" key="9">
    <source>
        <dbReference type="ARBA" id="ARBA00022679"/>
    </source>
</evidence>
<keyword evidence="8 18" id="KW-0028">Amino-acid biosynthesis</keyword>
<evidence type="ECO:0000256" key="4">
    <source>
        <dbReference type="ARBA" id="ARBA00004931"/>
    </source>
</evidence>
<feature type="modified residue" description="N6-(pyridoxal phosphate)lysine" evidence="15">
    <location>
        <position position="205"/>
    </location>
</feature>
<dbReference type="RefSeq" id="WP_102066054.1">
    <property type="nucleotide sequence ID" value="NZ_PKQE01000002.1"/>
</dbReference>
<evidence type="ECO:0000256" key="1">
    <source>
        <dbReference type="ARBA" id="ARBA00001933"/>
    </source>
</evidence>
<evidence type="ECO:0000256" key="11">
    <source>
        <dbReference type="ARBA" id="ARBA00023304"/>
    </source>
</evidence>
<dbReference type="UniPathway" id="UPA00048">
    <property type="reaction ID" value="UER00073"/>
</dbReference>
<comment type="caution">
    <text evidence="20">The sequence shown here is derived from an EMBL/GenBank/DDBJ whole genome shotgun (WGS) entry which is preliminary data.</text>
</comment>